<keyword evidence="5 8" id="KW-1133">Transmembrane helix</keyword>
<keyword evidence="4 8" id="KW-0812">Transmembrane</keyword>
<dbReference type="GO" id="GO:0090529">
    <property type="term" value="P:cell septum assembly"/>
    <property type="evidence" value="ECO:0007669"/>
    <property type="project" value="InterPro"/>
</dbReference>
<dbReference type="InterPro" id="IPR026579">
    <property type="entry name" value="FtsQ"/>
</dbReference>
<keyword evidence="3 8" id="KW-0132">Cell division</keyword>
<dbReference type="HAMAP" id="MF_00911">
    <property type="entry name" value="FtsQ_subfam"/>
    <property type="match status" value="1"/>
</dbReference>
<evidence type="ECO:0000256" key="2">
    <source>
        <dbReference type="ARBA" id="ARBA00022475"/>
    </source>
</evidence>
<dbReference type="OrthoDB" id="9783091at2"/>
<dbReference type="InterPro" id="IPR013685">
    <property type="entry name" value="POTRA_FtsQ_type"/>
</dbReference>
<comment type="subcellular location">
    <subcellularLocation>
        <location evidence="8">Cell membrane</location>
        <topology evidence="8">Single-pass type II membrane protein</topology>
    </subcellularLocation>
    <subcellularLocation>
        <location evidence="1">Membrane</location>
    </subcellularLocation>
    <text evidence="8">Localizes to the division septum.</text>
</comment>
<keyword evidence="11" id="KW-1185">Reference proteome</keyword>
<keyword evidence="7 8" id="KW-0131">Cell cycle</keyword>
<accession>A0A2A6RPU1</accession>
<name>A0A2A6RPU1_9CHLR</name>
<dbReference type="Pfam" id="PF08478">
    <property type="entry name" value="POTRA_1"/>
    <property type="match status" value="1"/>
</dbReference>
<dbReference type="InterPro" id="IPR034746">
    <property type="entry name" value="POTRA"/>
</dbReference>
<dbReference type="RefSeq" id="WP_097642302.1">
    <property type="nucleotide sequence ID" value="NZ_NQWI01000003.1"/>
</dbReference>
<dbReference type="InterPro" id="IPR050487">
    <property type="entry name" value="FtsQ_DivIB"/>
</dbReference>
<dbReference type="AlphaFoldDB" id="A0A2A6RPU1"/>
<evidence type="ECO:0000256" key="5">
    <source>
        <dbReference type="ARBA" id="ARBA00022989"/>
    </source>
</evidence>
<evidence type="ECO:0000313" key="11">
    <source>
        <dbReference type="Proteomes" id="UP000220527"/>
    </source>
</evidence>
<dbReference type="GO" id="GO:0032153">
    <property type="term" value="C:cell division site"/>
    <property type="evidence" value="ECO:0007669"/>
    <property type="project" value="UniProtKB-UniRule"/>
</dbReference>
<reference evidence="11" key="1">
    <citation type="submission" date="2017-08" db="EMBL/GenBank/DDBJ databases">
        <authorList>
            <person name="Grouzdev D.S."/>
            <person name="Gaisin V.A."/>
            <person name="Rysina M.S."/>
            <person name="Gorlenko V.M."/>
        </authorList>
    </citation>
    <scope>NUCLEOTIDE SEQUENCE [LARGE SCALE GENOMIC DNA]</scope>
    <source>
        <strain evidence="11">Kir15-3F</strain>
    </source>
</reference>
<evidence type="ECO:0000256" key="4">
    <source>
        <dbReference type="ARBA" id="ARBA00022692"/>
    </source>
</evidence>
<keyword evidence="6 8" id="KW-0472">Membrane</keyword>
<evidence type="ECO:0000256" key="8">
    <source>
        <dbReference type="HAMAP-Rule" id="MF_00911"/>
    </source>
</evidence>
<evidence type="ECO:0000256" key="3">
    <source>
        <dbReference type="ARBA" id="ARBA00022618"/>
    </source>
</evidence>
<evidence type="ECO:0000256" key="6">
    <source>
        <dbReference type="ARBA" id="ARBA00023136"/>
    </source>
</evidence>
<dbReference type="PANTHER" id="PTHR37820:SF1">
    <property type="entry name" value="CELL DIVISION PROTEIN FTSQ"/>
    <property type="match status" value="1"/>
</dbReference>
<keyword evidence="2 8" id="KW-1003">Cell membrane</keyword>
<organism evidence="10 11">
    <name type="scientific">Candidatus Viridilinea mediisalina</name>
    <dbReference type="NCBI Taxonomy" id="2024553"/>
    <lineage>
        <taxon>Bacteria</taxon>
        <taxon>Bacillati</taxon>
        <taxon>Chloroflexota</taxon>
        <taxon>Chloroflexia</taxon>
        <taxon>Chloroflexales</taxon>
        <taxon>Chloroflexineae</taxon>
        <taxon>Oscillochloridaceae</taxon>
        <taxon>Candidatus Viridilinea</taxon>
    </lineage>
</organism>
<dbReference type="InterPro" id="IPR005548">
    <property type="entry name" value="Cell_div_FtsQ/DivIB_C"/>
</dbReference>
<evidence type="ECO:0000256" key="1">
    <source>
        <dbReference type="ARBA" id="ARBA00004370"/>
    </source>
</evidence>
<evidence type="ECO:0000256" key="7">
    <source>
        <dbReference type="ARBA" id="ARBA00023306"/>
    </source>
</evidence>
<dbReference type="PROSITE" id="PS51779">
    <property type="entry name" value="POTRA"/>
    <property type="match status" value="1"/>
</dbReference>
<evidence type="ECO:0000259" key="9">
    <source>
        <dbReference type="PROSITE" id="PS51779"/>
    </source>
</evidence>
<dbReference type="Pfam" id="PF03799">
    <property type="entry name" value="FtsQ_DivIB_C"/>
    <property type="match status" value="1"/>
</dbReference>
<comment type="similarity">
    <text evidence="8">Belongs to the FtsQ/DivIB family. FtsQ subfamily.</text>
</comment>
<feature type="transmembrane region" description="Helical" evidence="8">
    <location>
        <begin position="42"/>
        <end position="68"/>
    </location>
</feature>
<dbReference type="Proteomes" id="UP000220527">
    <property type="component" value="Unassembled WGS sequence"/>
</dbReference>
<comment type="caution">
    <text evidence="10">The sequence shown here is derived from an EMBL/GenBank/DDBJ whole genome shotgun (WGS) entry which is preliminary data.</text>
</comment>
<dbReference type="GO" id="GO:0043093">
    <property type="term" value="P:FtsZ-dependent cytokinesis"/>
    <property type="evidence" value="ECO:0007669"/>
    <property type="project" value="UniProtKB-UniRule"/>
</dbReference>
<dbReference type="GO" id="GO:0005886">
    <property type="term" value="C:plasma membrane"/>
    <property type="evidence" value="ECO:0007669"/>
    <property type="project" value="UniProtKB-SubCell"/>
</dbReference>
<comment type="function">
    <text evidence="8">Essential cell division protein.</text>
</comment>
<proteinExistence type="inferred from homology"/>
<evidence type="ECO:0000313" key="10">
    <source>
        <dbReference type="EMBL" id="PDW04889.1"/>
    </source>
</evidence>
<protein>
    <recommendedName>
        <fullName evidence="8">Cell division protein FtsQ</fullName>
    </recommendedName>
</protein>
<gene>
    <name evidence="8" type="primary">ftsQ</name>
    <name evidence="10" type="ORF">CJ255_01400</name>
</gene>
<dbReference type="EMBL" id="NQWI01000003">
    <property type="protein sequence ID" value="PDW04889.1"/>
    <property type="molecule type" value="Genomic_DNA"/>
</dbReference>
<dbReference type="PANTHER" id="PTHR37820">
    <property type="entry name" value="CELL DIVISION PROTEIN DIVIB"/>
    <property type="match status" value="1"/>
</dbReference>
<sequence>MEYNAPNTRERVAALRQRRREGASKPPTVRWQVTRPGLRRVLLAWLGSGRLVSLVIFLVACGLLGYLFGHSRFQLQTITVEGNSSLLAEDVAALAGLHGRPIWFVDQAQAVARLSENAYIVAAELELRLPDQALIRVVERRPEVRWQAGGVQYLVDSTGQVLGPAQEAAEGDVLVITDLTHAQLDPRMQLDSDAIRLAQALAVRLPVELGLHPTEIGWDHGLGIYIRTLDGQTIIFGQSDRLDRKLAILAALRSDQTPFTYLDLRPSNPFYQNVAGEAS</sequence>
<feature type="domain" description="POTRA" evidence="9">
    <location>
        <begin position="73"/>
        <end position="140"/>
    </location>
</feature>